<evidence type="ECO:0000256" key="3">
    <source>
        <dbReference type="ARBA" id="ARBA00022771"/>
    </source>
</evidence>
<evidence type="ECO:0000313" key="8">
    <source>
        <dbReference type="EMBL" id="EDW13055.2"/>
    </source>
</evidence>
<feature type="compositionally biased region" description="Polar residues" evidence="6">
    <location>
        <begin position="166"/>
        <end position="184"/>
    </location>
</feature>
<dbReference type="PRINTS" id="PR00405">
    <property type="entry name" value="REVINTRACTNG"/>
</dbReference>
<evidence type="ECO:0000256" key="2">
    <source>
        <dbReference type="ARBA" id="ARBA00022737"/>
    </source>
</evidence>
<evidence type="ECO:0000259" key="7">
    <source>
        <dbReference type="PROSITE" id="PS50115"/>
    </source>
</evidence>
<reference evidence="8 9" key="1">
    <citation type="journal article" date="2007" name="Nature">
        <title>Evolution of genes and genomes on the Drosophila phylogeny.</title>
        <authorList>
            <consortium name="Drosophila 12 Genomes Consortium"/>
            <person name="Clark A.G."/>
            <person name="Eisen M.B."/>
            <person name="Smith D.R."/>
            <person name="Bergman C.M."/>
            <person name="Oliver B."/>
            <person name="Markow T.A."/>
            <person name="Kaufman T.C."/>
            <person name="Kellis M."/>
            <person name="Gelbart W."/>
            <person name="Iyer V.N."/>
            <person name="Pollard D.A."/>
            <person name="Sackton T.B."/>
            <person name="Larracuente A.M."/>
            <person name="Singh N.D."/>
            <person name="Abad J.P."/>
            <person name="Abt D.N."/>
            <person name="Adryan B."/>
            <person name="Aguade M."/>
            <person name="Akashi H."/>
            <person name="Anderson W.W."/>
            <person name="Aquadro C.F."/>
            <person name="Ardell D.H."/>
            <person name="Arguello R."/>
            <person name="Artieri C.G."/>
            <person name="Barbash D.A."/>
            <person name="Barker D."/>
            <person name="Barsanti P."/>
            <person name="Batterham P."/>
            <person name="Batzoglou S."/>
            <person name="Begun D."/>
            <person name="Bhutkar A."/>
            <person name="Blanco E."/>
            <person name="Bosak S.A."/>
            <person name="Bradley R.K."/>
            <person name="Brand A.D."/>
            <person name="Brent M.R."/>
            <person name="Brooks A.N."/>
            <person name="Brown R.H."/>
            <person name="Butlin R.K."/>
            <person name="Caggese C."/>
            <person name="Calvi B.R."/>
            <person name="Bernardo de Carvalho A."/>
            <person name="Caspi A."/>
            <person name="Castrezana S."/>
            <person name="Celniker S.E."/>
            <person name="Chang J.L."/>
            <person name="Chapple C."/>
            <person name="Chatterji S."/>
            <person name="Chinwalla A."/>
            <person name="Civetta A."/>
            <person name="Clifton S.W."/>
            <person name="Comeron J.M."/>
            <person name="Costello J.C."/>
            <person name="Coyne J.A."/>
            <person name="Daub J."/>
            <person name="David R.G."/>
            <person name="Delcher A.L."/>
            <person name="Delehaunty K."/>
            <person name="Do C.B."/>
            <person name="Ebling H."/>
            <person name="Edwards K."/>
            <person name="Eickbush T."/>
            <person name="Evans J.D."/>
            <person name="Filipski A."/>
            <person name="Findeiss S."/>
            <person name="Freyhult E."/>
            <person name="Fulton L."/>
            <person name="Fulton R."/>
            <person name="Garcia A.C."/>
            <person name="Gardiner A."/>
            <person name="Garfield D.A."/>
            <person name="Garvin B.E."/>
            <person name="Gibson G."/>
            <person name="Gilbert D."/>
            <person name="Gnerre S."/>
            <person name="Godfrey J."/>
            <person name="Good R."/>
            <person name="Gotea V."/>
            <person name="Gravely B."/>
            <person name="Greenberg A.J."/>
            <person name="Griffiths-Jones S."/>
            <person name="Gross S."/>
            <person name="Guigo R."/>
            <person name="Gustafson E.A."/>
            <person name="Haerty W."/>
            <person name="Hahn M.W."/>
            <person name="Halligan D.L."/>
            <person name="Halpern A.L."/>
            <person name="Halter G.M."/>
            <person name="Han M.V."/>
            <person name="Heger A."/>
            <person name="Hillier L."/>
            <person name="Hinrichs A.S."/>
            <person name="Holmes I."/>
            <person name="Hoskins R.A."/>
            <person name="Hubisz M.J."/>
            <person name="Hultmark D."/>
            <person name="Huntley M.A."/>
            <person name="Jaffe D.B."/>
            <person name="Jagadeeshan S."/>
            <person name="Jeck W.R."/>
            <person name="Johnson J."/>
            <person name="Jones C.D."/>
            <person name="Jordan W.C."/>
            <person name="Karpen G.H."/>
            <person name="Kataoka E."/>
            <person name="Keightley P.D."/>
            <person name="Kheradpour P."/>
            <person name="Kirkness E.F."/>
            <person name="Koerich L.B."/>
            <person name="Kristiansen K."/>
            <person name="Kudrna D."/>
            <person name="Kulathinal R.J."/>
            <person name="Kumar S."/>
            <person name="Kwok R."/>
            <person name="Lander E."/>
            <person name="Langley C.H."/>
            <person name="Lapoint R."/>
            <person name="Lazzaro B.P."/>
            <person name="Lee S.J."/>
            <person name="Levesque L."/>
            <person name="Li R."/>
            <person name="Lin C.F."/>
            <person name="Lin M.F."/>
            <person name="Lindblad-Toh K."/>
            <person name="Llopart A."/>
            <person name="Long M."/>
            <person name="Low L."/>
            <person name="Lozovsky E."/>
            <person name="Lu J."/>
            <person name="Luo M."/>
            <person name="Machado C.A."/>
            <person name="Makalowski W."/>
            <person name="Marzo M."/>
            <person name="Matsuda M."/>
            <person name="Matzkin L."/>
            <person name="McAllister B."/>
            <person name="McBride C.S."/>
            <person name="McKernan B."/>
            <person name="McKernan K."/>
            <person name="Mendez-Lago M."/>
            <person name="Minx P."/>
            <person name="Mollenhauer M.U."/>
            <person name="Montooth K."/>
            <person name="Mount S.M."/>
            <person name="Mu X."/>
            <person name="Myers E."/>
            <person name="Negre B."/>
            <person name="Newfeld S."/>
            <person name="Nielsen R."/>
            <person name="Noor M.A."/>
            <person name="O'Grady P."/>
            <person name="Pachter L."/>
            <person name="Papaceit M."/>
            <person name="Parisi M.J."/>
            <person name="Parisi M."/>
            <person name="Parts L."/>
            <person name="Pedersen J.S."/>
            <person name="Pesole G."/>
            <person name="Phillippy A.M."/>
            <person name="Ponting C.P."/>
            <person name="Pop M."/>
            <person name="Porcelli D."/>
            <person name="Powell J.R."/>
            <person name="Prohaska S."/>
            <person name="Pruitt K."/>
            <person name="Puig M."/>
            <person name="Quesneville H."/>
            <person name="Ram K.R."/>
            <person name="Rand D."/>
            <person name="Rasmussen M.D."/>
            <person name="Reed L.K."/>
            <person name="Reenan R."/>
            <person name="Reily A."/>
            <person name="Remington K.A."/>
            <person name="Rieger T.T."/>
            <person name="Ritchie M.G."/>
            <person name="Robin C."/>
            <person name="Rogers Y.H."/>
            <person name="Rohde C."/>
            <person name="Rozas J."/>
            <person name="Rubenfield M.J."/>
            <person name="Ruiz A."/>
            <person name="Russo S."/>
            <person name="Salzberg S.L."/>
            <person name="Sanchez-Gracia A."/>
            <person name="Saranga D.J."/>
            <person name="Sato H."/>
            <person name="Schaeffer S.W."/>
            <person name="Schatz M.C."/>
            <person name="Schlenke T."/>
            <person name="Schwartz R."/>
            <person name="Segarra C."/>
            <person name="Singh R.S."/>
            <person name="Sirot L."/>
            <person name="Sirota M."/>
            <person name="Sisneros N.B."/>
            <person name="Smith C.D."/>
            <person name="Smith T.F."/>
            <person name="Spieth J."/>
            <person name="Stage D.E."/>
            <person name="Stark A."/>
            <person name="Stephan W."/>
            <person name="Strausberg R.L."/>
            <person name="Strempel S."/>
            <person name="Sturgill D."/>
            <person name="Sutton G."/>
            <person name="Sutton G.G."/>
            <person name="Tao W."/>
            <person name="Teichmann S."/>
            <person name="Tobari Y.N."/>
            <person name="Tomimura Y."/>
            <person name="Tsolas J.M."/>
            <person name="Valente V.L."/>
            <person name="Venter E."/>
            <person name="Venter J.C."/>
            <person name="Vicario S."/>
            <person name="Vieira F.G."/>
            <person name="Vilella A.J."/>
            <person name="Villasante A."/>
            <person name="Walenz B."/>
            <person name="Wang J."/>
            <person name="Wasserman M."/>
            <person name="Watts T."/>
            <person name="Wilson D."/>
            <person name="Wilson R.K."/>
            <person name="Wing R.A."/>
            <person name="Wolfner M.F."/>
            <person name="Wong A."/>
            <person name="Wong G.K."/>
            <person name="Wu C.I."/>
            <person name="Wu G."/>
            <person name="Yamamoto D."/>
            <person name="Yang H.P."/>
            <person name="Yang S.P."/>
            <person name="Yorke J.A."/>
            <person name="Yoshida K."/>
            <person name="Zdobnov E."/>
            <person name="Zhang P."/>
            <person name="Zhang Y."/>
            <person name="Zimin A.V."/>
            <person name="Baldwin J."/>
            <person name="Abdouelleil A."/>
            <person name="Abdulkadir J."/>
            <person name="Abebe A."/>
            <person name="Abera B."/>
            <person name="Abreu J."/>
            <person name="Acer S.C."/>
            <person name="Aftuck L."/>
            <person name="Alexander A."/>
            <person name="An P."/>
            <person name="Anderson E."/>
            <person name="Anderson S."/>
            <person name="Arachi H."/>
            <person name="Azer M."/>
            <person name="Bachantsang P."/>
            <person name="Barry A."/>
            <person name="Bayul T."/>
            <person name="Berlin A."/>
            <person name="Bessette D."/>
            <person name="Bloom T."/>
            <person name="Blye J."/>
            <person name="Boguslavskiy L."/>
            <person name="Bonnet C."/>
            <person name="Boukhgalter B."/>
            <person name="Bourzgui I."/>
            <person name="Brown A."/>
            <person name="Cahill P."/>
            <person name="Channer S."/>
            <person name="Cheshatsang Y."/>
            <person name="Chuda L."/>
            <person name="Citroen M."/>
            <person name="Collymore A."/>
            <person name="Cooke P."/>
            <person name="Costello M."/>
            <person name="D'Aco K."/>
            <person name="Daza R."/>
            <person name="De Haan G."/>
            <person name="DeGray S."/>
            <person name="DeMaso C."/>
            <person name="Dhargay N."/>
            <person name="Dooley K."/>
            <person name="Dooley E."/>
            <person name="Doricent M."/>
            <person name="Dorje P."/>
            <person name="Dorjee K."/>
            <person name="Dupes A."/>
            <person name="Elong R."/>
            <person name="Falk J."/>
            <person name="Farina A."/>
            <person name="Faro S."/>
            <person name="Ferguson D."/>
            <person name="Fisher S."/>
            <person name="Foley C.D."/>
            <person name="Franke A."/>
            <person name="Friedrich D."/>
            <person name="Gadbois L."/>
            <person name="Gearin G."/>
            <person name="Gearin C.R."/>
            <person name="Giannoukos G."/>
            <person name="Goode T."/>
            <person name="Graham J."/>
            <person name="Grandbois E."/>
            <person name="Grewal S."/>
            <person name="Gyaltsen K."/>
            <person name="Hafez N."/>
            <person name="Hagos B."/>
            <person name="Hall J."/>
            <person name="Henson C."/>
            <person name="Hollinger A."/>
            <person name="Honan T."/>
            <person name="Huard M.D."/>
            <person name="Hughes L."/>
            <person name="Hurhula B."/>
            <person name="Husby M.E."/>
            <person name="Kamat A."/>
            <person name="Kanga B."/>
            <person name="Kashin S."/>
            <person name="Khazanovich D."/>
            <person name="Kisner P."/>
            <person name="Lance K."/>
            <person name="Lara M."/>
            <person name="Lee W."/>
            <person name="Lennon N."/>
            <person name="Letendre F."/>
            <person name="LeVine R."/>
            <person name="Lipovsky A."/>
            <person name="Liu X."/>
            <person name="Liu J."/>
            <person name="Liu S."/>
            <person name="Lokyitsang T."/>
            <person name="Lokyitsang Y."/>
            <person name="Lubonja R."/>
            <person name="Lui A."/>
            <person name="MacDonald P."/>
            <person name="Magnisalis V."/>
            <person name="Maru K."/>
            <person name="Matthews C."/>
            <person name="McCusker W."/>
            <person name="McDonough S."/>
            <person name="Mehta T."/>
            <person name="Meldrim J."/>
            <person name="Meneus L."/>
            <person name="Mihai O."/>
            <person name="Mihalev A."/>
            <person name="Mihova T."/>
            <person name="Mittelman R."/>
            <person name="Mlenga V."/>
            <person name="Montmayeur A."/>
            <person name="Mulrain L."/>
            <person name="Navidi A."/>
            <person name="Naylor J."/>
            <person name="Negash T."/>
            <person name="Nguyen T."/>
            <person name="Nguyen N."/>
            <person name="Nicol R."/>
            <person name="Norbu C."/>
            <person name="Norbu N."/>
            <person name="Novod N."/>
            <person name="O'Neill B."/>
            <person name="Osman S."/>
            <person name="Markiewicz E."/>
            <person name="Oyono O.L."/>
            <person name="Patti C."/>
            <person name="Phunkhang P."/>
            <person name="Pierre F."/>
            <person name="Priest M."/>
            <person name="Raghuraman S."/>
            <person name="Rege F."/>
            <person name="Reyes R."/>
            <person name="Rise C."/>
            <person name="Rogov P."/>
            <person name="Ross K."/>
            <person name="Ryan E."/>
            <person name="Settipalli S."/>
            <person name="Shea T."/>
            <person name="Sherpa N."/>
            <person name="Shi L."/>
            <person name="Shih D."/>
            <person name="Sparrow T."/>
            <person name="Spaulding J."/>
            <person name="Stalker J."/>
            <person name="Stange-Thomann N."/>
            <person name="Stavropoulos S."/>
            <person name="Stone C."/>
            <person name="Strader C."/>
            <person name="Tesfaye S."/>
            <person name="Thomson T."/>
            <person name="Thoulutsang Y."/>
            <person name="Thoulutsang D."/>
            <person name="Topham K."/>
            <person name="Topping I."/>
            <person name="Tsamla T."/>
            <person name="Vassiliev H."/>
            <person name="Vo A."/>
            <person name="Wangchuk T."/>
            <person name="Wangdi T."/>
            <person name="Weiand M."/>
            <person name="Wilkinson J."/>
            <person name="Wilson A."/>
            <person name="Yadav S."/>
            <person name="Young G."/>
            <person name="Yu Q."/>
            <person name="Zembek L."/>
            <person name="Zhong D."/>
            <person name="Zimmer A."/>
            <person name="Zwirko Z."/>
            <person name="Jaffe D.B."/>
            <person name="Alvarez P."/>
            <person name="Brockman W."/>
            <person name="Butler J."/>
            <person name="Chin C."/>
            <person name="Gnerre S."/>
            <person name="Grabherr M."/>
            <person name="Kleber M."/>
            <person name="Mauceli E."/>
            <person name="MacCallum I."/>
        </authorList>
    </citation>
    <scope>NUCLEOTIDE SEQUENCE [LARGE SCALE GENOMIC DNA]</scope>
    <source>
        <strain evidence="9">Tucson 15081-1352.22</strain>
    </source>
</reference>
<dbReference type="KEGG" id="dmo:Dmoj_GI18010"/>
<dbReference type="eggNOG" id="KOG0702">
    <property type="taxonomic scope" value="Eukaryota"/>
</dbReference>
<dbReference type="Gene3D" id="1.10.220.150">
    <property type="entry name" value="Arf GTPase activating protein"/>
    <property type="match status" value="1"/>
</dbReference>
<evidence type="ECO:0000256" key="1">
    <source>
        <dbReference type="ARBA" id="ARBA00022723"/>
    </source>
</evidence>
<dbReference type="SUPFAM" id="SSF57863">
    <property type="entry name" value="ArfGap/RecO-like zinc finger"/>
    <property type="match status" value="1"/>
</dbReference>
<dbReference type="OrthoDB" id="6036at2759"/>
<feature type="compositionally biased region" description="Low complexity" evidence="6">
    <location>
        <begin position="296"/>
        <end position="306"/>
    </location>
</feature>
<keyword evidence="2" id="KW-0677">Repeat</keyword>
<dbReference type="SMART" id="SM00105">
    <property type="entry name" value="ArfGap"/>
    <property type="match status" value="1"/>
</dbReference>
<organism evidence="8 9">
    <name type="scientific">Drosophila mojavensis</name>
    <name type="common">Fruit fly</name>
    <dbReference type="NCBI Taxonomy" id="7230"/>
    <lineage>
        <taxon>Eukaryota</taxon>
        <taxon>Metazoa</taxon>
        <taxon>Ecdysozoa</taxon>
        <taxon>Arthropoda</taxon>
        <taxon>Hexapoda</taxon>
        <taxon>Insecta</taxon>
        <taxon>Pterygota</taxon>
        <taxon>Neoptera</taxon>
        <taxon>Endopterygota</taxon>
        <taxon>Diptera</taxon>
        <taxon>Brachycera</taxon>
        <taxon>Muscomorpha</taxon>
        <taxon>Ephydroidea</taxon>
        <taxon>Drosophilidae</taxon>
        <taxon>Drosophila</taxon>
    </lineage>
</organism>
<gene>
    <name evidence="8" type="primary">Dmoj\GI18010</name>
    <name evidence="8" type="ORF">Dmoj_GI18010</name>
</gene>
<dbReference type="GO" id="GO:0005737">
    <property type="term" value="C:cytoplasm"/>
    <property type="evidence" value="ECO:0007669"/>
    <property type="project" value="TreeGrafter"/>
</dbReference>
<feature type="domain" description="Arf-GAP" evidence="7">
    <location>
        <begin position="9"/>
        <end position="129"/>
    </location>
</feature>
<dbReference type="GO" id="GO:0008270">
    <property type="term" value="F:zinc ion binding"/>
    <property type="evidence" value="ECO:0007669"/>
    <property type="project" value="UniProtKB-KW"/>
</dbReference>
<feature type="region of interest" description="Disordered" evidence="6">
    <location>
        <begin position="165"/>
        <end position="208"/>
    </location>
</feature>
<dbReference type="InterPro" id="IPR037278">
    <property type="entry name" value="ARFGAP/RecO"/>
</dbReference>
<dbReference type="InParanoid" id="B4KF72"/>
<keyword evidence="9" id="KW-1185">Reference proteome</keyword>
<dbReference type="PROSITE" id="PS50115">
    <property type="entry name" value="ARFGAP"/>
    <property type="match status" value="1"/>
</dbReference>
<evidence type="ECO:0000313" key="9">
    <source>
        <dbReference type="Proteomes" id="UP000009192"/>
    </source>
</evidence>
<dbReference type="CDD" id="cd08838">
    <property type="entry name" value="ArfGap_AGFG"/>
    <property type="match status" value="1"/>
</dbReference>
<name>B4KF72_DROMO</name>
<dbReference type="Pfam" id="PF01412">
    <property type="entry name" value="ArfGap"/>
    <property type="match status" value="1"/>
</dbReference>
<dbReference type="PANTHER" id="PTHR46134">
    <property type="entry name" value="DRONGO, ISOFORM F"/>
    <property type="match status" value="1"/>
</dbReference>
<dbReference type="InterPro" id="IPR038508">
    <property type="entry name" value="ArfGAP_dom_sf"/>
</dbReference>
<feature type="compositionally biased region" description="Polar residues" evidence="6">
    <location>
        <begin position="307"/>
        <end position="316"/>
    </location>
</feature>
<dbReference type="FunFam" id="1.10.220.150:FF:000005">
    <property type="entry name" value="Arf-GAP domain and FG repeat-containing protein 1"/>
    <property type="match status" value="1"/>
</dbReference>
<dbReference type="AlphaFoldDB" id="B4KF72"/>
<keyword evidence="1" id="KW-0479">Metal-binding</keyword>
<feature type="region of interest" description="Disordered" evidence="6">
    <location>
        <begin position="294"/>
        <end position="319"/>
    </location>
</feature>
<dbReference type="GO" id="GO:0016020">
    <property type="term" value="C:membrane"/>
    <property type="evidence" value="ECO:0007669"/>
    <property type="project" value="TreeGrafter"/>
</dbReference>
<protein>
    <recommendedName>
        <fullName evidence="7">Arf-GAP domain-containing protein</fullName>
    </recommendedName>
</protein>
<evidence type="ECO:0000256" key="6">
    <source>
        <dbReference type="SAM" id="MobiDB-lite"/>
    </source>
</evidence>
<dbReference type="InterPro" id="IPR052248">
    <property type="entry name" value="Arf-GAP_FG-repeat_protein"/>
</dbReference>
<dbReference type="EMBL" id="CH933807">
    <property type="protein sequence ID" value="EDW13055.2"/>
    <property type="molecule type" value="Genomic_DNA"/>
</dbReference>
<dbReference type="HOGENOM" id="CLU_009711_1_0_1"/>
<keyword evidence="3 5" id="KW-0863">Zinc-finger</keyword>
<dbReference type="PANTHER" id="PTHR46134:SF3">
    <property type="entry name" value="ARFGAP WITH FG REPEATS 1"/>
    <property type="match status" value="1"/>
</dbReference>
<evidence type="ECO:0000256" key="4">
    <source>
        <dbReference type="ARBA" id="ARBA00022833"/>
    </source>
</evidence>
<dbReference type="Proteomes" id="UP000009192">
    <property type="component" value="Unassembled WGS sequence"/>
</dbReference>
<sequence>MAVRKKQDDKYLLALRELVNSGAGNRQCFDCNQKGPTYVNMTIGSFVCTRCSGVLRGLTPPHRVKSISMATFTQEEIDFLKAHGNELCAKTWLGLWDPKRAAAQQDQRELMIDKYERKRYYLEPASPLKSLNLKSSSTSSASNGYHTGNISSNGYASIHLTPPAAQRTTANGLSKSVANSTAISRPQHHHNHNQQQQPQLNGNHDGFSHNLAGIGLGLTSLNSAGSTSTGALSDTSSCASNGFAGESDFVADFGSANIFDATSARSTGSPAVSSASSVSSTNGYAKVQPIRAAHLQQQQQQQQQQQMLNGNSTGSENFADFEHAPIYNGVADGTALQSQQLNQATNKPSSRASNAPSEDRYAALKDLDEQLRELKASEAATVTEAPTPTNGNTQLADAFGTGNCNNNNNNHVNPFKSQQSLLINGSSHLVNPFQAQQLQQQQLQLQQQHQQNLYGQLTLLPNGYGSSPQQAAAAAAAAAAATSFYNFNNNGFALAQGLPNGCGFGSMQPAPVLAGGLAGGFNNPFAASGAMNTNNPFL</sequence>
<dbReference type="GO" id="GO:0005096">
    <property type="term" value="F:GTPase activator activity"/>
    <property type="evidence" value="ECO:0007669"/>
    <property type="project" value="InterPro"/>
</dbReference>
<accession>B4KF72</accession>
<dbReference type="InterPro" id="IPR001164">
    <property type="entry name" value="ArfGAP_dom"/>
</dbReference>
<keyword evidence="4" id="KW-0862">Zinc</keyword>
<dbReference type="FunCoup" id="B4KF72">
    <property type="interactions" value="45"/>
</dbReference>
<evidence type="ECO:0000256" key="5">
    <source>
        <dbReference type="PROSITE-ProRule" id="PRU00288"/>
    </source>
</evidence>
<proteinExistence type="predicted"/>